<dbReference type="EC" id="3.4.21.-" evidence="2"/>
<evidence type="ECO:0000313" key="3">
    <source>
        <dbReference type="Proteomes" id="UP000237968"/>
    </source>
</evidence>
<sequence length="435" mass="47211">MVSISLGLCACELRLNDPFKVEEPADCEVESQNQFVVDVMREFYLWTDELPADIDLSAWETPESLVSDLRQGVDRWTRISDKSTSDALFMEGKFVGLGYKTLRGPDNEVRISFVSDNSPATAVNLLRGDMILGVNGVSAEQLDAEGSWSSVYGDNEPGVEVSLEIERLATGEVETVMLTKDWIDIVSIPVASVVDGPGGVPVGYYIMDKFVETTKSELEATYAMFKEKGVSTVVIDLRYNGGGLISVAERQVNLTVGADHEGATAYTFQYNSNYTSENKSTEISELGHSLGADEVIVLTSSRTLSASELVINALLPYAKVTLIGGPTGGKPVGSKSFEFCDKLLFPITFRLVNANGNTDYFEGMPADCFAEDDLFHQLGDPEEGMLAAALAYLDSGACDIQPMPAPGLPPRLTQLDSVGETLLPNALEREDIDSW</sequence>
<dbReference type="EMBL" id="PVNK01000055">
    <property type="protein sequence ID" value="PRQ04200.1"/>
    <property type="molecule type" value="Genomic_DNA"/>
</dbReference>
<dbReference type="InterPro" id="IPR001478">
    <property type="entry name" value="PDZ"/>
</dbReference>
<dbReference type="GO" id="GO:0008236">
    <property type="term" value="F:serine-type peptidase activity"/>
    <property type="evidence" value="ECO:0007669"/>
    <property type="project" value="InterPro"/>
</dbReference>
<dbReference type="SMART" id="SM00245">
    <property type="entry name" value="TSPc"/>
    <property type="match status" value="1"/>
</dbReference>
<protein>
    <submittedName>
        <fullName evidence="2">Putative CtpA-like serine protease</fullName>
        <ecNumber evidence="2">3.4.21.-</ecNumber>
    </submittedName>
</protein>
<organism evidence="2 3">
    <name type="scientific">Enhygromyxa salina</name>
    <dbReference type="NCBI Taxonomy" id="215803"/>
    <lineage>
        <taxon>Bacteria</taxon>
        <taxon>Pseudomonadati</taxon>
        <taxon>Myxococcota</taxon>
        <taxon>Polyangia</taxon>
        <taxon>Nannocystales</taxon>
        <taxon>Nannocystaceae</taxon>
        <taxon>Enhygromyxa</taxon>
    </lineage>
</organism>
<gene>
    <name evidence="2" type="ORF">ENSA5_09840</name>
</gene>
<name>A0A2S9YGG4_9BACT</name>
<dbReference type="GO" id="GO:0006508">
    <property type="term" value="P:proteolysis"/>
    <property type="evidence" value="ECO:0007669"/>
    <property type="project" value="UniProtKB-KW"/>
</dbReference>
<dbReference type="InterPro" id="IPR036034">
    <property type="entry name" value="PDZ_sf"/>
</dbReference>
<evidence type="ECO:0000259" key="1">
    <source>
        <dbReference type="PROSITE" id="PS50106"/>
    </source>
</evidence>
<dbReference type="Gene3D" id="3.90.226.10">
    <property type="entry name" value="2-enoyl-CoA Hydratase, Chain A, domain 1"/>
    <property type="match status" value="1"/>
</dbReference>
<dbReference type="AlphaFoldDB" id="A0A2S9YGG4"/>
<dbReference type="CDD" id="cd07561">
    <property type="entry name" value="Peptidase_S41_CPP_like"/>
    <property type="match status" value="1"/>
</dbReference>
<keyword evidence="2" id="KW-0645">Protease</keyword>
<dbReference type="SUPFAM" id="SSF52096">
    <property type="entry name" value="ClpP/crotonase"/>
    <property type="match status" value="1"/>
</dbReference>
<keyword evidence="3" id="KW-1185">Reference proteome</keyword>
<dbReference type="RefSeq" id="WP_181197385.1">
    <property type="nucleotide sequence ID" value="NZ_PVNK01000055.1"/>
</dbReference>
<dbReference type="SUPFAM" id="SSF50156">
    <property type="entry name" value="PDZ domain-like"/>
    <property type="match status" value="1"/>
</dbReference>
<accession>A0A2S9YGG4</accession>
<dbReference type="Gene3D" id="3.30.750.170">
    <property type="match status" value="1"/>
</dbReference>
<dbReference type="GO" id="GO:0004175">
    <property type="term" value="F:endopeptidase activity"/>
    <property type="evidence" value="ECO:0007669"/>
    <property type="project" value="TreeGrafter"/>
</dbReference>
<dbReference type="PANTHER" id="PTHR32060">
    <property type="entry name" value="TAIL-SPECIFIC PROTEASE"/>
    <property type="match status" value="1"/>
</dbReference>
<dbReference type="InterPro" id="IPR005151">
    <property type="entry name" value="Tail-specific_protease"/>
</dbReference>
<dbReference type="PROSITE" id="PS50106">
    <property type="entry name" value="PDZ"/>
    <property type="match status" value="1"/>
</dbReference>
<dbReference type="Proteomes" id="UP000237968">
    <property type="component" value="Unassembled WGS sequence"/>
</dbReference>
<dbReference type="Gene3D" id="2.30.42.10">
    <property type="match status" value="1"/>
</dbReference>
<dbReference type="PANTHER" id="PTHR32060:SF22">
    <property type="entry name" value="CARBOXYL-TERMINAL-PROCESSING PEPTIDASE 3, CHLOROPLASTIC"/>
    <property type="match status" value="1"/>
</dbReference>
<reference evidence="2 3" key="1">
    <citation type="submission" date="2018-03" db="EMBL/GenBank/DDBJ databases">
        <title>Draft Genome Sequences of the Obligatory Marine Myxobacteria Enhygromyxa salina SWB005.</title>
        <authorList>
            <person name="Poehlein A."/>
            <person name="Moghaddam J.A."/>
            <person name="Harms H."/>
            <person name="Alanjari M."/>
            <person name="Koenig G.M."/>
            <person name="Daniel R."/>
            <person name="Schaeberle T.F."/>
        </authorList>
    </citation>
    <scope>NUCLEOTIDE SEQUENCE [LARGE SCALE GENOMIC DNA]</scope>
    <source>
        <strain evidence="2 3">SWB005</strain>
    </source>
</reference>
<keyword evidence="2" id="KW-0378">Hydrolase</keyword>
<evidence type="ECO:0000313" key="2">
    <source>
        <dbReference type="EMBL" id="PRQ04200.1"/>
    </source>
</evidence>
<dbReference type="Pfam" id="PF03572">
    <property type="entry name" value="Peptidase_S41"/>
    <property type="match status" value="1"/>
</dbReference>
<dbReference type="InterPro" id="IPR029045">
    <property type="entry name" value="ClpP/crotonase-like_dom_sf"/>
</dbReference>
<proteinExistence type="predicted"/>
<dbReference type="Pfam" id="PF00595">
    <property type="entry name" value="PDZ"/>
    <property type="match status" value="1"/>
</dbReference>
<dbReference type="InterPro" id="IPR041613">
    <property type="entry name" value="Pept_S41_N"/>
</dbReference>
<feature type="domain" description="PDZ" evidence="1">
    <location>
        <begin position="91"/>
        <end position="169"/>
    </location>
</feature>
<dbReference type="Pfam" id="PF18294">
    <property type="entry name" value="Pept_S41_N"/>
    <property type="match status" value="1"/>
</dbReference>
<comment type="caution">
    <text evidence="2">The sequence shown here is derived from an EMBL/GenBank/DDBJ whole genome shotgun (WGS) entry which is preliminary data.</text>
</comment>